<organism evidence="1 2">
    <name type="scientific">Hanamia caeni</name>
    <dbReference type="NCBI Taxonomy" id="2294116"/>
    <lineage>
        <taxon>Bacteria</taxon>
        <taxon>Pseudomonadati</taxon>
        <taxon>Bacteroidota</taxon>
        <taxon>Chitinophagia</taxon>
        <taxon>Chitinophagales</taxon>
        <taxon>Chitinophagaceae</taxon>
        <taxon>Hanamia</taxon>
    </lineage>
</organism>
<comment type="caution">
    <text evidence="1">The sequence shown here is derived from an EMBL/GenBank/DDBJ whole genome shotgun (WGS) entry which is preliminary data.</text>
</comment>
<sequence length="199" mass="22951">MLSCNSNYTSKKTGYFKIDFPEKKYTSFNQPGYPYTFEYPVYAKIAKDSSYFEEGSKNPYWINIEFPTFNGTIFISYKQIGGTSVYKIKNRDGTYRDSVGINSFDKMVNDAFNLTYKNDVKAYSIEDSLMHTPNNISGVFFKVSGNVATAKQFFLTDSVKHFLRGALYFDATPNEDSLRPVNAFLQQDMKHLINTLQWK</sequence>
<dbReference type="OrthoDB" id="679501at2"/>
<evidence type="ECO:0000313" key="2">
    <source>
        <dbReference type="Proteomes" id="UP000267223"/>
    </source>
</evidence>
<keyword evidence="2" id="KW-1185">Reference proteome</keyword>
<protein>
    <recommendedName>
        <fullName evidence="3">Gliding motility lipoprotein GldD</fullName>
    </recommendedName>
</protein>
<evidence type="ECO:0008006" key="3">
    <source>
        <dbReference type="Google" id="ProtNLM"/>
    </source>
</evidence>
<gene>
    <name evidence="1" type="ORF">EFY79_04850</name>
</gene>
<dbReference type="Pfam" id="PF25593">
    <property type="entry name" value="GldD_lipo"/>
    <property type="match status" value="1"/>
</dbReference>
<dbReference type="AlphaFoldDB" id="A0A3M9NQB3"/>
<reference evidence="1 2" key="1">
    <citation type="submission" date="2018-11" db="EMBL/GenBank/DDBJ databases">
        <title>Draft genome sequence of Ferruginibacter sp. BO-59.</title>
        <authorList>
            <person name="Im W.T."/>
        </authorList>
    </citation>
    <scope>NUCLEOTIDE SEQUENCE [LARGE SCALE GENOMIC DNA]</scope>
    <source>
        <strain evidence="1 2">BO-59</strain>
    </source>
</reference>
<evidence type="ECO:0000313" key="1">
    <source>
        <dbReference type="EMBL" id="RNI39208.1"/>
    </source>
</evidence>
<dbReference type="EMBL" id="RJJR01000002">
    <property type="protein sequence ID" value="RNI39208.1"/>
    <property type="molecule type" value="Genomic_DNA"/>
</dbReference>
<accession>A0A3M9NQB3</accession>
<name>A0A3M9NQB3_9BACT</name>
<proteinExistence type="predicted"/>
<dbReference type="Proteomes" id="UP000267223">
    <property type="component" value="Unassembled WGS sequence"/>
</dbReference>
<dbReference type="InterPro" id="IPR019850">
    <property type="entry name" value="GldD-like"/>
</dbReference>